<reference evidence="1" key="2">
    <citation type="submission" date="2020-09" db="EMBL/GenBank/DDBJ databases">
        <authorList>
            <person name="Sun Q."/>
            <person name="Zhou Y."/>
        </authorList>
    </citation>
    <scope>NUCLEOTIDE SEQUENCE</scope>
    <source>
        <strain evidence="1">CGMCC 4.7278</strain>
    </source>
</reference>
<proteinExistence type="predicted"/>
<evidence type="ECO:0000313" key="1">
    <source>
        <dbReference type="EMBL" id="GGK49905.1"/>
    </source>
</evidence>
<comment type="caution">
    <text evidence="1">The sequence shown here is derived from an EMBL/GenBank/DDBJ whole genome shotgun (WGS) entry which is preliminary data.</text>
</comment>
<dbReference type="Gene3D" id="2.30.110.10">
    <property type="entry name" value="Electron Transport, Fmn-binding Protein, Chain A"/>
    <property type="match status" value="1"/>
</dbReference>
<dbReference type="InterPro" id="IPR004378">
    <property type="entry name" value="F420H2_quin_Rdtase"/>
</dbReference>
<name>A0A917QGY3_9NOCA</name>
<dbReference type="EMBL" id="BMMW01000002">
    <property type="protein sequence ID" value="GGK49905.1"/>
    <property type="molecule type" value="Genomic_DNA"/>
</dbReference>
<gene>
    <name evidence="1" type="ORF">GCM10011591_21760</name>
</gene>
<keyword evidence="2" id="KW-1185">Reference proteome</keyword>
<dbReference type="Pfam" id="PF04075">
    <property type="entry name" value="F420H2_quin_red"/>
    <property type="match status" value="1"/>
</dbReference>
<dbReference type="AlphaFoldDB" id="A0A917QGY3"/>
<evidence type="ECO:0000313" key="2">
    <source>
        <dbReference type="Proteomes" id="UP000612956"/>
    </source>
</evidence>
<dbReference type="Proteomes" id="UP000612956">
    <property type="component" value="Unassembled WGS sequence"/>
</dbReference>
<sequence length="115" mass="12486">MAKKFGGPVAEGINKVVAKLTELPVLSGLLGKAFAQITYTGRRSGQTFTTPVNYRRKGDNYLIGVAMPDKKQWWRNFSGEGAPITLRIDGKDIPGHATSRKNEKGAVTVLVTPTK</sequence>
<reference evidence="1" key="1">
    <citation type="journal article" date="2014" name="Int. J. Syst. Evol. Microbiol.">
        <title>Complete genome sequence of Corynebacterium casei LMG S-19264T (=DSM 44701T), isolated from a smear-ripened cheese.</title>
        <authorList>
            <consortium name="US DOE Joint Genome Institute (JGI-PGF)"/>
            <person name="Walter F."/>
            <person name="Albersmeier A."/>
            <person name="Kalinowski J."/>
            <person name="Ruckert C."/>
        </authorList>
    </citation>
    <scope>NUCLEOTIDE SEQUENCE</scope>
    <source>
        <strain evidence="1">CGMCC 4.7278</strain>
    </source>
</reference>
<accession>A0A917QGY3</accession>
<organism evidence="1 2">
    <name type="scientific">Nocardia camponoti</name>
    <dbReference type="NCBI Taxonomy" id="1616106"/>
    <lineage>
        <taxon>Bacteria</taxon>
        <taxon>Bacillati</taxon>
        <taxon>Actinomycetota</taxon>
        <taxon>Actinomycetes</taxon>
        <taxon>Mycobacteriales</taxon>
        <taxon>Nocardiaceae</taxon>
        <taxon>Nocardia</taxon>
    </lineage>
</organism>
<evidence type="ECO:0008006" key="3">
    <source>
        <dbReference type="Google" id="ProtNLM"/>
    </source>
</evidence>
<protein>
    <recommendedName>
        <fullName evidence="3">Nitroreductase family deazaflavin-dependent oxidoreductase</fullName>
    </recommendedName>
</protein>
<dbReference type="InterPro" id="IPR012349">
    <property type="entry name" value="Split_barrel_FMN-bd"/>
</dbReference>
<dbReference type="RefSeq" id="WP_188828786.1">
    <property type="nucleotide sequence ID" value="NZ_BMMW01000002.1"/>
</dbReference>
<dbReference type="GO" id="GO:0016491">
    <property type="term" value="F:oxidoreductase activity"/>
    <property type="evidence" value="ECO:0007669"/>
    <property type="project" value="InterPro"/>
</dbReference>